<evidence type="ECO:0000313" key="2">
    <source>
        <dbReference type="Proteomes" id="UP000729402"/>
    </source>
</evidence>
<name>A0A8J5SZD0_ZIZPA</name>
<keyword evidence="2" id="KW-1185">Reference proteome</keyword>
<protein>
    <submittedName>
        <fullName evidence="1">Uncharacterized protein</fullName>
    </submittedName>
</protein>
<reference evidence="1" key="1">
    <citation type="journal article" date="2021" name="bioRxiv">
        <title>Whole Genome Assembly and Annotation of Northern Wild Rice, Zizania palustris L., Supports a Whole Genome Duplication in the Zizania Genus.</title>
        <authorList>
            <person name="Haas M."/>
            <person name="Kono T."/>
            <person name="Macchietto M."/>
            <person name="Millas R."/>
            <person name="McGilp L."/>
            <person name="Shao M."/>
            <person name="Duquette J."/>
            <person name="Hirsch C.N."/>
            <person name="Kimball J."/>
        </authorList>
    </citation>
    <scope>NUCLEOTIDE SEQUENCE</scope>
    <source>
        <tissue evidence="1">Fresh leaf tissue</tissue>
    </source>
</reference>
<comment type="caution">
    <text evidence="1">The sequence shown here is derived from an EMBL/GenBank/DDBJ whole genome shotgun (WGS) entry which is preliminary data.</text>
</comment>
<organism evidence="1 2">
    <name type="scientific">Zizania palustris</name>
    <name type="common">Northern wild rice</name>
    <dbReference type="NCBI Taxonomy" id="103762"/>
    <lineage>
        <taxon>Eukaryota</taxon>
        <taxon>Viridiplantae</taxon>
        <taxon>Streptophyta</taxon>
        <taxon>Embryophyta</taxon>
        <taxon>Tracheophyta</taxon>
        <taxon>Spermatophyta</taxon>
        <taxon>Magnoliopsida</taxon>
        <taxon>Liliopsida</taxon>
        <taxon>Poales</taxon>
        <taxon>Poaceae</taxon>
        <taxon>BOP clade</taxon>
        <taxon>Oryzoideae</taxon>
        <taxon>Oryzeae</taxon>
        <taxon>Zizaniinae</taxon>
        <taxon>Zizania</taxon>
    </lineage>
</organism>
<gene>
    <name evidence="1" type="ORF">GUJ93_ZPchr0010g7850</name>
</gene>
<dbReference type="Proteomes" id="UP000729402">
    <property type="component" value="Unassembled WGS sequence"/>
</dbReference>
<reference evidence="1" key="2">
    <citation type="submission" date="2021-02" db="EMBL/GenBank/DDBJ databases">
        <authorList>
            <person name="Kimball J.A."/>
            <person name="Haas M.W."/>
            <person name="Macchietto M."/>
            <person name="Kono T."/>
            <person name="Duquette J."/>
            <person name="Shao M."/>
        </authorList>
    </citation>
    <scope>NUCLEOTIDE SEQUENCE</scope>
    <source>
        <tissue evidence="1">Fresh leaf tissue</tissue>
    </source>
</reference>
<dbReference type="EMBL" id="JAAALK010000082">
    <property type="protein sequence ID" value="KAG8084028.1"/>
    <property type="molecule type" value="Genomic_DNA"/>
</dbReference>
<sequence length="86" mass="9203">MTLAAAAPRIFDWNSVVDTFSPPCPKHHYSISIDISGLLAVVWKGSALSLVVVMEPKKAMTPHLLIGVAAIDPKCAKSYCLSDLPP</sequence>
<dbReference type="AlphaFoldDB" id="A0A8J5SZD0"/>
<accession>A0A8J5SZD0</accession>
<proteinExistence type="predicted"/>
<evidence type="ECO:0000313" key="1">
    <source>
        <dbReference type="EMBL" id="KAG8084028.1"/>
    </source>
</evidence>